<dbReference type="Gene3D" id="3.40.50.1100">
    <property type="match status" value="3"/>
</dbReference>
<evidence type="ECO:0000313" key="5">
    <source>
        <dbReference type="Proteomes" id="UP000006633"/>
    </source>
</evidence>
<dbReference type="RefSeq" id="WP_013168987.1">
    <property type="nucleotide sequence ID" value="NC_014217.1"/>
</dbReference>
<dbReference type="PANTHER" id="PTHR42937">
    <property type="match status" value="1"/>
</dbReference>
<protein>
    <submittedName>
        <fullName evidence="4">Diaminopropionate ammonia-lyase</fullName>
    </submittedName>
</protein>
<dbReference type="Pfam" id="PF00291">
    <property type="entry name" value="PALP"/>
    <property type="match status" value="1"/>
</dbReference>
<keyword evidence="2" id="KW-0663">Pyridoxal phosphate</keyword>
<gene>
    <name evidence="4" type="ordered locus">Snov_4219</name>
</gene>
<dbReference type="InterPro" id="IPR010081">
    <property type="entry name" value="DiNH2opropionate_NH3_lyase"/>
</dbReference>
<dbReference type="InterPro" id="IPR001926">
    <property type="entry name" value="TrpB-like_PALP"/>
</dbReference>
<dbReference type="GO" id="GO:0030170">
    <property type="term" value="F:pyridoxal phosphate binding"/>
    <property type="evidence" value="ECO:0007669"/>
    <property type="project" value="InterPro"/>
</dbReference>
<dbReference type="NCBIfam" id="TIGR01747">
    <property type="entry name" value="diampropi_NH3ly"/>
    <property type="match status" value="1"/>
</dbReference>
<sequence length="403" mass="42462">MLVVNVLADRGQKLEPADREALDAAAAERSRTVFKRCADYVPTPLFSLPALARNLGVAGIDVKDESARLGLGSFKALGGAYAVIRLALEAAEAALGRPVTLSELDDPAVRAATSKLVVASATDGNHGRSVAWGASLVKCRAVIFLHAGVSAEREAAIARFGAEIVRVDGNYDDSVAASEKACADNGWTLVSDTSWPGYERIPTLVMEGYTAMGAEVVDQLPQPPTHCFLQAGVGGLAAAMAGYLSLAYCEKAPRFIIVEPERAACLLASHEAGRPVKIDAEEPTVMAMLECYEPSLVAWRILSRVAHAFMTVDEASAPEVMNRLGRPIGSDPAIVSGESGGAGLAALVAVLADPKAREQLGLDAESRVLLFNTEGATDRDLYTRLTQLDPDRVVASRRAAAPV</sequence>
<evidence type="ECO:0000259" key="3">
    <source>
        <dbReference type="Pfam" id="PF00291"/>
    </source>
</evidence>
<comment type="cofactor">
    <cofactor evidence="1">
        <name>pyridoxal 5'-phosphate</name>
        <dbReference type="ChEBI" id="CHEBI:597326"/>
    </cofactor>
</comment>
<name>D7A1R2_ANCN5</name>
<organism evidence="4 5">
    <name type="scientific">Ancylobacter novellus (strain ATCC 8093 / DSM 506 / JCM 20403 / CCM 1077 / IAM 12100 / NBRC 12443 / NCIMB 10456)</name>
    <name type="common">Starkeya novella</name>
    <dbReference type="NCBI Taxonomy" id="639283"/>
    <lineage>
        <taxon>Bacteria</taxon>
        <taxon>Pseudomonadati</taxon>
        <taxon>Pseudomonadota</taxon>
        <taxon>Alphaproteobacteria</taxon>
        <taxon>Hyphomicrobiales</taxon>
        <taxon>Xanthobacteraceae</taxon>
        <taxon>Ancylobacter</taxon>
    </lineage>
</organism>
<dbReference type="PANTHER" id="PTHR42937:SF1">
    <property type="entry name" value="DIAMINOPROPIONATE AMMONIA-LYASE"/>
    <property type="match status" value="1"/>
</dbReference>
<evidence type="ECO:0000256" key="1">
    <source>
        <dbReference type="ARBA" id="ARBA00001933"/>
    </source>
</evidence>
<reference evidence="4 5" key="1">
    <citation type="journal article" date="2012" name="Stand. Genomic Sci.">
        <title>Complete genome sequence of the facultatively chemolithoautotrophic and methylotrophic alpha Proteobacterium Starkeya novella type strain (ATCC 8093(T)).</title>
        <authorList>
            <person name="Kappler U."/>
            <person name="Davenport K."/>
            <person name="Beatson S."/>
            <person name="Lucas S."/>
            <person name="Lapidus A."/>
            <person name="Copeland A."/>
            <person name="Berry K.W."/>
            <person name="Glavina Del Rio T."/>
            <person name="Hammon N."/>
            <person name="Dalin E."/>
            <person name="Tice H."/>
            <person name="Pitluck S."/>
            <person name="Richardson P."/>
            <person name="Bruce D."/>
            <person name="Goodwin L.A."/>
            <person name="Han C."/>
            <person name="Tapia R."/>
            <person name="Detter J.C."/>
            <person name="Chang Y.J."/>
            <person name="Jeffries C.D."/>
            <person name="Land M."/>
            <person name="Hauser L."/>
            <person name="Kyrpides N.C."/>
            <person name="Goker M."/>
            <person name="Ivanova N."/>
            <person name="Klenk H.P."/>
            <person name="Woyke T."/>
        </authorList>
    </citation>
    <scope>NUCLEOTIDE SEQUENCE [LARGE SCALE GENOMIC DNA]</scope>
    <source>
        <strain evidence="5">ATCC 8093 / DSM 506 / JCM 20403 / CCM 1077 / IAM 12100 / NBRC 12443 / NCIMB 10456</strain>
    </source>
</reference>
<dbReference type="STRING" id="639283.Snov_4219"/>
<proteinExistence type="predicted"/>
<dbReference type="EMBL" id="CP002026">
    <property type="protein sequence ID" value="ADH91487.1"/>
    <property type="molecule type" value="Genomic_DNA"/>
</dbReference>
<dbReference type="NCBIfam" id="NF006058">
    <property type="entry name" value="PRK08206.1"/>
    <property type="match status" value="1"/>
</dbReference>
<dbReference type="InterPro" id="IPR036052">
    <property type="entry name" value="TrpB-like_PALP_sf"/>
</dbReference>
<keyword evidence="5" id="KW-1185">Reference proteome</keyword>
<dbReference type="HOGENOM" id="CLU_021802_8_0_5"/>
<evidence type="ECO:0000256" key="2">
    <source>
        <dbReference type="ARBA" id="ARBA00022898"/>
    </source>
</evidence>
<dbReference type="SUPFAM" id="SSF53686">
    <property type="entry name" value="Tryptophan synthase beta subunit-like PLP-dependent enzymes"/>
    <property type="match status" value="1"/>
</dbReference>
<dbReference type="KEGG" id="sno:Snov_4219"/>
<dbReference type="CDD" id="cd00640">
    <property type="entry name" value="Trp-synth-beta_II"/>
    <property type="match status" value="1"/>
</dbReference>
<dbReference type="OrthoDB" id="34584at2"/>
<dbReference type="GO" id="GO:0008838">
    <property type="term" value="F:diaminopropionate ammonia-lyase activity"/>
    <property type="evidence" value="ECO:0007669"/>
    <property type="project" value="InterPro"/>
</dbReference>
<dbReference type="AlphaFoldDB" id="D7A1R2"/>
<dbReference type="Proteomes" id="UP000006633">
    <property type="component" value="Chromosome"/>
</dbReference>
<feature type="domain" description="Tryptophan synthase beta chain-like PALP" evidence="3">
    <location>
        <begin position="41"/>
        <end position="373"/>
    </location>
</feature>
<evidence type="ECO:0000313" key="4">
    <source>
        <dbReference type="EMBL" id="ADH91487.1"/>
    </source>
</evidence>
<accession>D7A1R2</accession>
<dbReference type="eggNOG" id="COG1171">
    <property type="taxonomic scope" value="Bacteria"/>
</dbReference>